<dbReference type="GO" id="GO:0004930">
    <property type="term" value="F:G protein-coupled receptor activity"/>
    <property type="evidence" value="ECO:0007669"/>
    <property type="project" value="InterPro"/>
</dbReference>
<keyword evidence="4 6" id="KW-0472">Membrane</keyword>
<evidence type="ECO:0000256" key="3">
    <source>
        <dbReference type="ARBA" id="ARBA00022989"/>
    </source>
</evidence>
<dbReference type="InterPro" id="IPR046338">
    <property type="entry name" value="GAIN_dom_sf"/>
</dbReference>
<dbReference type="InterPro" id="IPR000203">
    <property type="entry name" value="GPS"/>
</dbReference>
<dbReference type="EMBL" id="JAIZAY010000020">
    <property type="protein sequence ID" value="KAJ8022499.1"/>
    <property type="molecule type" value="Genomic_DNA"/>
</dbReference>
<name>A0A9Q0YKX5_HOLLE</name>
<dbReference type="SMART" id="SM00008">
    <property type="entry name" value="HormR"/>
    <property type="match status" value="1"/>
</dbReference>
<dbReference type="InterPro" id="IPR001879">
    <property type="entry name" value="GPCR_2_extracellular_dom"/>
</dbReference>
<dbReference type="OrthoDB" id="547680at2759"/>
<dbReference type="Proteomes" id="UP001152320">
    <property type="component" value="Chromosome 20"/>
</dbReference>
<dbReference type="Pfam" id="PF02793">
    <property type="entry name" value="HRM"/>
    <property type="match status" value="1"/>
</dbReference>
<feature type="domain" description="G-protein coupled receptors family 2 profile 1" evidence="7">
    <location>
        <begin position="205"/>
        <end position="275"/>
    </location>
</feature>
<dbReference type="PANTHER" id="PTHR12011:SF470">
    <property type="entry name" value="ADHESION G PROTEIN-COUPLED RECEPTOR L2-LIKE"/>
    <property type="match status" value="1"/>
</dbReference>
<dbReference type="AlphaFoldDB" id="A0A9Q0YKX5"/>
<keyword evidence="3 6" id="KW-1133">Transmembrane helix</keyword>
<dbReference type="SUPFAM" id="SSF49899">
    <property type="entry name" value="Concanavalin A-like lectins/glucanases"/>
    <property type="match status" value="1"/>
</dbReference>
<protein>
    <submittedName>
        <fullName evidence="8">Latrophilin-like protein 1</fullName>
    </submittedName>
</protein>
<dbReference type="Pfam" id="PF01825">
    <property type="entry name" value="GPS"/>
    <property type="match status" value="1"/>
</dbReference>
<dbReference type="Pfam" id="PF00354">
    <property type="entry name" value="Pentaxin"/>
    <property type="match status" value="1"/>
</dbReference>
<dbReference type="Gene3D" id="2.60.220.50">
    <property type="match status" value="1"/>
</dbReference>
<reference evidence="8" key="1">
    <citation type="submission" date="2021-10" db="EMBL/GenBank/DDBJ databases">
        <title>Tropical sea cucumber genome reveals ecological adaptation and Cuvierian tubules defense mechanism.</title>
        <authorList>
            <person name="Chen T."/>
        </authorList>
    </citation>
    <scope>NUCLEOTIDE SEQUENCE</scope>
    <source>
        <strain evidence="8">Nanhai2018</strain>
        <tissue evidence="8">Muscle</tissue>
    </source>
</reference>
<dbReference type="InterPro" id="IPR001759">
    <property type="entry name" value="PTX_dom"/>
</dbReference>
<feature type="compositionally biased region" description="Basic and acidic residues" evidence="5">
    <location>
        <begin position="877"/>
        <end position="886"/>
    </location>
</feature>
<dbReference type="Gene3D" id="4.10.1240.10">
    <property type="entry name" value="GPCR, family 2, extracellular hormone receptor domain"/>
    <property type="match status" value="1"/>
</dbReference>
<dbReference type="InterPro" id="IPR013320">
    <property type="entry name" value="ConA-like_dom_sf"/>
</dbReference>
<comment type="subcellular location">
    <subcellularLocation>
        <location evidence="1">Membrane</location>
    </subcellularLocation>
</comment>
<evidence type="ECO:0000313" key="9">
    <source>
        <dbReference type="Proteomes" id="UP001152320"/>
    </source>
</evidence>
<dbReference type="PANTHER" id="PTHR12011">
    <property type="entry name" value="ADHESION G-PROTEIN COUPLED RECEPTOR"/>
    <property type="match status" value="1"/>
</dbReference>
<dbReference type="GO" id="GO:0005886">
    <property type="term" value="C:plasma membrane"/>
    <property type="evidence" value="ECO:0007669"/>
    <property type="project" value="TreeGrafter"/>
</dbReference>
<sequence length="904" mass="101619">MNVYVTRWLTLIKSLRRAKEKPKTMKQLGPLQYYVTVLTSLLLLIAEVESSNSTCKSSFYSAPVCISTPGEYLCKCSPGFIWNGNFCMDGSWATYSDGERRNFGFSLATGESITSGGKLIIGNSPEGESSNSSIAVNYIGDIGQVHVWDNPLSPWDINKIYEDCTFSYCGNVVEWTDFRSGTRGEVKLLWHSRIFEYCDIDRSKSCDKYCSDTLGLQCKADYDENLEWPRTPVGSTVRLPCPSVEEGSASRTCQEDKALEGEWEKANISQCISQDLLLNRNQGVMELIDNLLDGTFDVAWNATKPRGYEAVQLLEVLDHLSSLIVKSLTGHVTRMEISLSYATAAFDMKAVALFVKLSEQTDLAHVTLPDDLQKSKIMEVNELDGALEEGVGKLRIPDYEDDRYSEMEQDHEHVEDVIGYSFIKLTELYWLLPNHPEPVIVKFYREKHLEFAHLENNVNTATFNISNPACVHLNKSQGPKEWTWETDGCEVNASNEFKAVCQCYHVGVFAITTHMYDVNWDPGEPPRFFPLFPMYVGCVISVSFFGISLVAFFYFRCATDTVAVHRNLAVSEILLQVIFLAGTPRIQNEGLELIDKIRKDVNRTIMPFSFILSVKQWDSPVRTAATLPELTSGLANILVTHRVRLGVPLPLIYSFSRGLGESPSVAPGILVGVLAITNWQEYFSSDVCFMNLSFVWFMLGPAAGIWAITVFVLIYTGKDISESSYFRDEKSNKVITMLDSDYPNYDHGVFFFTFFCCLNGEVTEAINDYRMGMTQTSGLQRTTRYSIYRRYVPRPTTRRTLSNVSGGSSGASATPRRNSLNNEQTEDEEPEPPPAAGTNKNVSLREQLLRGSVDKMRLLKNNESAVVEDEDALNDLEPLHDAKESTCQEEVTYSDPKNDIVTCV</sequence>
<evidence type="ECO:0000256" key="4">
    <source>
        <dbReference type="ARBA" id="ARBA00023136"/>
    </source>
</evidence>
<evidence type="ECO:0000259" key="7">
    <source>
        <dbReference type="PROSITE" id="PS50227"/>
    </source>
</evidence>
<evidence type="ECO:0000256" key="2">
    <source>
        <dbReference type="ARBA" id="ARBA00022692"/>
    </source>
</evidence>
<feature type="region of interest" description="Disordered" evidence="5">
    <location>
        <begin position="798"/>
        <end position="843"/>
    </location>
</feature>
<keyword evidence="2 6" id="KW-0812">Transmembrane</keyword>
<proteinExistence type="predicted"/>
<dbReference type="GO" id="GO:0007189">
    <property type="term" value="P:adenylate cyclase-activating G protein-coupled receptor signaling pathway"/>
    <property type="evidence" value="ECO:0007669"/>
    <property type="project" value="TreeGrafter"/>
</dbReference>
<feature type="transmembrane region" description="Helical" evidence="6">
    <location>
        <begin position="532"/>
        <end position="555"/>
    </location>
</feature>
<comment type="caution">
    <text evidence="8">The sequence shown here is derived from an EMBL/GenBank/DDBJ whole genome shotgun (WGS) entry which is preliminary data.</text>
</comment>
<evidence type="ECO:0000256" key="1">
    <source>
        <dbReference type="ARBA" id="ARBA00004370"/>
    </source>
</evidence>
<dbReference type="Gene3D" id="2.60.120.200">
    <property type="match status" value="1"/>
</dbReference>
<dbReference type="SMART" id="SM00303">
    <property type="entry name" value="GPS"/>
    <property type="match status" value="1"/>
</dbReference>
<evidence type="ECO:0000313" key="8">
    <source>
        <dbReference type="EMBL" id="KAJ8022499.1"/>
    </source>
</evidence>
<dbReference type="PROSITE" id="PS50227">
    <property type="entry name" value="G_PROTEIN_RECEP_F2_3"/>
    <property type="match status" value="1"/>
</dbReference>
<evidence type="ECO:0000256" key="6">
    <source>
        <dbReference type="SAM" id="Phobius"/>
    </source>
</evidence>
<feature type="transmembrane region" description="Helical" evidence="6">
    <location>
        <begin position="694"/>
        <end position="717"/>
    </location>
</feature>
<keyword evidence="9" id="KW-1185">Reference proteome</keyword>
<gene>
    <name evidence="8" type="ORF">HOLleu_37410</name>
</gene>
<evidence type="ECO:0000256" key="5">
    <source>
        <dbReference type="SAM" id="MobiDB-lite"/>
    </source>
</evidence>
<dbReference type="InterPro" id="IPR036445">
    <property type="entry name" value="GPCR_2_extracell_dom_sf"/>
</dbReference>
<feature type="region of interest" description="Disordered" evidence="5">
    <location>
        <begin position="866"/>
        <end position="904"/>
    </location>
</feature>
<dbReference type="SUPFAM" id="SSF111418">
    <property type="entry name" value="Hormone receptor domain"/>
    <property type="match status" value="1"/>
</dbReference>
<organism evidence="8 9">
    <name type="scientific">Holothuria leucospilota</name>
    <name type="common">Black long sea cucumber</name>
    <name type="synonym">Mertensiothuria leucospilota</name>
    <dbReference type="NCBI Taxonomy" id="206669"/>
    <lineage>
        <taxon>Eukaryota</taxon>
        <taxon>Metazoa</taxon>
        <taxon>Echinodermata</taxon>
        <taxon>Eleutherozoa</taxon>
        <taxon>Echinozoa</taxon>
        <taxon>Holothuroidea</taxon>
        <taxon>Aspidochirotacea</taxon>
        <taxon>Aspidochirotida</taxon>
        <taxon>Holothuriidae</taxon>
        <taxon>Holothuria</taxon>
    </lineage>
</organism>
<accession>A0A9Q0YKX5</accession>